<organism evidence="2 3">
    <name type="scientific">Bradyrhizobium denitrificans</name>
    <dbReference type="NCBI Taxonomy" id="2734912"/>
    <lineage>
        <taxon>Bacteria</taxon>
        <taxon>Pseudomonadati</taxon>
        <taxon>Pseudomonadota</taxon>
        <taxon>Alphaproteobacteria</taxon>
        <taxon>Hyphomicrobiales</taxon>
        <taxon>Nitrobacteraceae</taxon>
        <taxon>Bradyrhizobium</taxon>
    </lineage>
</organism>
<evidence type="ECO:0000313" key="3">
    <source>
        <dbReference type="Proteomes" id="UP001314635"/>
    </source>
</evidence>
<dbReference type="SUPFAM" id="SSF47413">
    <property type="entry name" value="lambda repressor-like DNA-binding domains"/>
    <property type="match status" value="1"/>
</dbReference>
<evidence type="ECO:0000313" key="2">
    <source>
        <dbReference type="EMBL" id="MBR1140370.1"/>
    </source>
</evidence>
<reference evidence="3" key="1">
    <citation type="journal article" date="2021" name="ISME J.">
        <title>Evolutionary origin and ecological implication of a unique nif island in free-living Bradyrhizobium lineages.</title>
        <authorList>
            <person name="Tao J."/>
        </authorList>
    </citation>
    <scope>NUCLEOTIDE SEQUENCE [LARGE SCALE GENOMIC DNA]</scope>
    <source>
        <strain evidence="3">SZCCT0094</strain>
    </source>
</reference>
<evidence type="ECO:0000259" key="1">
    <source>
        <dbReference type="PROSITE" id="PS50943"/>
    </source>
</evidence>
<dbReference type="Gene3D" id="1.10.260.40">
    <property type="entry name" value="lambda repressor-like DNA-binding domains"/>
    <property type="match status" value="1"/>
</dbReference>
<keyword evidence="3" id="KW-1185">Reference proteome</keyword>
<dbReference type="CDD" id="cd00093">
    <property type="entry name" value="HTH_XRE"/>
    <property type="match status" value="1"/>
</dbReference>
<proteinExistence type="predicted"/>
<accession>A0ABS5GGC2</accession>
<feature type="domain" description="HTH cro/C1-type" evidence="1">
    <location>
        <begin position="7"/>
        <end position="37"/>
    </location>
</feature>
<gene>
    <name evidence="2" type="ORF">JQ619_31895</name>
</gene>
<comment type="caution">
    <text evidence="2">The sequence shown here is derived from an EMBL/GenBank/DDBJ whole genome shotgun (WGS) entry which is preliminary data.</text>
</comment>
<dbReference type="InterPro" id="IPR010982">
    <property type="entry name" value="Lambda_DNA-bd_dom_sf"/>
</dbReference>
<dbReference type="InterPro" id="IPR001387">
    <property type="entry name" value="Cro/C1-type_HTH"/>
</dbReference>
<dbReference type="PROSITE" id="PS50943">
    <property type="entry name" value="HTH_CROC1"/>
    <property type="match status" value="1"/>
</dbReference>
<sequence>MLTSEQIRAARAMLRIEQRDLAEKSGVSLETIKRIERTPGPISAYTGTVDKLRRALESAGIEFSNGDRPGVRLTSTAAKQIDRTE</sequence>
<dbReference type="RefSeq" id="WP_012041754.1">
    <property type="nucleotide sequence ID" value="NZ_JAFCLK010000040.1"/>
</dbReference>
<dbReference type="Pfam" id="PF01381">
    <property type="entry name" value="HTH_3"/>
    <property type="match status" value="1"/>
</dbReference>
<protein>
    <submittedName>
        <fullName evidence="2">Helix-turn-helix domain-containing protein</fullName>
    </submittedName>
</protein>
<dbReference type="EMBL" id="JAFCLK010000040">
    <property type="protein sequence ID" value="MBR1140370.1"/>
    <property type="molecule type" value="Genomic_DNA"/>
</dbReference>
<dbReference type="Proteomes" id="UP001314635">
    <property type="component" value="Unassembled WGS sequence"/>
</dbReference>
<name>A0ABS5GGC2_9BRAD</name>